<dbReference type="EMBL" id="CAMGYJ010000008">
    <property type="protein sequence ID" value="CAI0458141.1"/>
    <property type="molecule type" value="Genomic_DNA"/>
</dbReference>
<evidence type="ECO:0000256" key="10">
    <source>
        <dbReference type="ARBA" id="ARBA00045588"/>
    </source>
</evidence>
<organism evidence="13 14">
    <name type="scientific">Linum tenue</name>
    <dbReference type="NCBI Taxonomy" id="586396"/>
    <lineage>
        <taxon>Eukaryota</taxon>
        <taxon>Viridiplantae</taxon>
        <taxon>Streptophyta</taxon>
        <taxon>Embryophyta</taxon>
        <taxon>Tracheophyta</taxon>
        <taxon>Spermatophyta</taxon>
        <taxon>Magnoliopsida</taxon>
        <taxon>eudicotyledons</taxon>
        <taxon>Gunneridae</taxon>
        <taxon>Pentapetalae</taxon>
        <taxon>rosids</taxon>
        <taxon>fabids</taxon>
        <taxon>Malpighiales</taxon>
        <taxon>Linaceae</taxon>
        <taxon>Linum</taxon>
    </lineage>
</organism>
<proteinExistence type="inferred from homology"/>
<feature type="transmembrane region" description="Helical" evidence="11">
    <location>
        <begin position="97"/>
        <end position="124"/>
    </location>
</feature>
<evidence type="ECO:0000256" key="4">
    <source>
        <dbReference type="ARBA" id="ARBA00022692"/>
    </source>
</evidence>
<evidence type="ECO:0000313" key="13">
    <source>
        <dbReference type="EMBL" id="CAI0458141.1"/>
    </source>
</evidence>
<comment type="function">
    <text evidence="10">Carrier protein involved in proton-driven auxin influx. Mediates the formation of auxin gradient from developing leaves (site of auxin biosynthesis) to tips by contributing to the loading of auxin in vascular tissues and facilitating acropetal (base to tip) auxin transport within inner tissues of the root apex, and basipetal (tip to base) auxin transport within outer tissues of the root apex. May be involved in lateral roots and nodules formation.</text>
</comment>
<keyword evidence="7 11" id="KW-1133">Transmembrane helix</keyword>
<keyword evidence="5" id="KW-0769">Symport</keyword>
<comment type="similarity">
    <text evidence="2">Belongs to the amino acid/polyamine transporter 2 family. Amino acid/auxin permease (AAAP) (TC 2.A.18.1) subfamily.</text>
</comment>
<evidence type="ECO:0000259" key="12">
    <source>
        <dbReference type="Pfam" id="PF01490"/>
    </source>
</evidence>
<protein>
    <recommendedName>
        <fullName evidence="12">Amino acid transporter transmembrane domain-containing protein</fullName>
    </recommendedName>
</protein>
<dbReference type="Proteomes" id="UP001154282">
    <property type="component" value="Unassembled WGS sequence"/>
</dbReference>
<evidence type="ECO:0000256" key="5">
    <source>
        <dbReference type="ARBA" id="ARBA00022847"/>
    </source>
</evidence>
<dbReference type="PANTHER" id="PTHR48017">
    <property type="entry name" value="OS05G0424000 PROTEIN-RELATED"/>
    <property type="match status" value="1"/>
</dbReference>
<keyword evidence="14" id="KW-1185">Reference proteome</keyword>
<dbReference type="GO" id="GO:0009734">
    <property type="term" value="P:auxin-activated signaling pathway"/>
    <property type="evidence" value="ECO:0007669"/>
    <property type="project" value="UniProtKB-KW"/>
</dbReference>
<feature type="domain" description="Amino acid transporter transmembrane" evidence="12">
    <location>
        <begin position="40"/>
        <end position="174"/>
    </location>
</feature>
<sequence>MNEGGEASGTSTTVSEAQRLWRIFQAIGDIAFAYTYSTVLIEIQVFAQPIFSFVETSCRQRWPEVKFVTTDHQITIPFLGGTSFHVNWFRLTWRSAYVAVTTVLAMLLPFFNVILSLIGAASFWPLTVYLPVEMYIARAKFPKFSVSSMCLQALSFICLLVSLVAAAGSVEGLIQSLKTYHPFKNEA</sequence>
<evidence type="ECO:0000256" key="11">
    <source>
        <dbReference type="SAM" id="Phobius"/>
    </source>
</evidence>
<dbReference type="GO" id="GO:0012505">
    <property type="term" value="C:endomembrane system"/>
    <property type="evidence" value="ECO:0007669"/>
    <property type="project" value="UniProtKB-SubCell"/>
</dbReference>
<gene>
    <name evidence="13" type="ORF">LITE_LOCUS33390</name>
</gene>
<evidence type="ECO:0000256" key="2">
    <source>
        <dbReference type="ARBA" id="ARBA00005590"/>
    </source>
</evidence>
<evidence type="ECO:0000313" key="14">
    <source>
        <dbReference type="Proteomes" id="UP001154282"/>
    </source>
</evidence>
<dbReference type="GO" id="GO:0015293">
    <property type="term" value="F:symporter activity"/>
    <property type="evidence" value="ECO:0007669"/>
    <property type="project" value="UniProtKB-KW"/>
</dbReference>
<evidence type="ECO:0000256" key="1">
    <source>
        <dbReference type="ARBA" id="ARBA00004127"/>
    </source>
</evidence>
<keyword evidence="3" id="KW-0813">Transport</keyword>
<evidence type="ECO:0000256" key="6">
    <source>
        <dbReference type="ARBA" id="ARBA00022970"/>
    </source>
</evidence>
<keyword evidence="9" id="KW-0927">Auxin signaling pathway</keyword>
<evidence type="ECO:0000256" key="9">
    <source>
        <dbReference type="ARBA" id="ARBA00023294"/>
    </source>
</evidence>
<dbReference type="InterPro" id="IPR013057">
    <property type="entry name" value="AA_transpt_TM"/>
</dbReference>
<comment type="caution">
    <text evidence="13">The sequence shown here is derived from an EMBL/GenBank/DDBJ whole genome shotgun (WGS) entry which is preliminary data.</text>
</comment>
<keyword evidence="4 11" id="KW-0812">Transmembrane</keyword>
<reference evidence="13" key="1">
    <citation type="submission" date="2022-08" db="EMBL/GenBank/DDBJ databases">
        <authorList>
            <person name="Gutierrez-Valencia J."/>
        </authorList>
    </citation>
    <scope>NUCLEOTIDE SEQUENCE</scope>
</reference>
<evidence type="ECO:0000256" key="3">
    <source>
        <dbReference type="ARBA" id="ARBA00022448"/>
    </source>
</evidence>
<evidence type="ECO:0000256" key="7">
    <source>
        <dbReference type="ARBA" id="ARBA00022989"/>
    </source>
</evidence>
<comment type="subcellular location">
    <subcellularLocation>
        <location evidence="1">Endomembrane system</location>
        <topology evidence="1">Multi-pass membrane protein</topology>
    </subcellularLocation>
</comment>
<accession>A0AAV0NIN4</accession>
<keyword evidence="8 11" id="KW-0472">Membrane</keyword>
<dbReference type="AlphaFoldDB" id="A0AAV0NIN4"/>
<name>A0AAV0NIN4_9ROSI</name>
<dbReference type="Pfam" id="PF01490">
    <property type="entry name" value="Aa_trans"/>
    <property type="match status" value="1"/>
</dbReference>
<evidence type="ECO:0000256" key="8">
    <source>
        <dbReference type="ARBA" id="ARBA00023136"/>
    </source>
</evidence>
<keyword evidence="6" id="KW-0029">Amino-acid transport</keyword>
<feature type="transmembrane region" description="Helical" evidence="11">
    <location>
        <begin position="144"/>
        <end position="168"/>
    </location>
</feature>
<dbReference type="GO" id="GO:0006865">
    <property type="term" value="P:amino acid transport"/>
    <property type="evidence" value="ECO:0007669"/>
    <property type="project" value="UniProtKB-KW"/>
</dbReference>